<dbReference type="Pfam" id="PF26534">
    <property type="entry name" value="NTF2_7"/>
    <property type="match status" value="1"/>
</dbReference>
<keyword evidence="4" id="KW-1185">Reference proteome</keyword>
<feature type="signal peptide" evidence="1">
    <location>
        <begin position="1"/>
        <end position="17"/>
    </location>
</feature>
<evidence type="ECO:0000313" key="3">
    <source>
        <dbReference type="EMBL" id="KAK4156922.1"/>
    </source>
</evidence>
<feature type="non-terminal residue" evidence="3">
    <location>
        <position position="94"/>
    </location>
</feature>
<reference evidence="3" key="1">
    <citation type="journal article" date="2023" name="Mol. Phylogenet. Evol.">
        <title>Genome-scale phylogeny and comparative genomics of the fungal order Sordariales.</title>
        <authorList>
            <person name="Hensen N."/>
            <person name="Bonometti L."/>
            <person name="Westerberg I."/>
            <person name="Brannstrom I.O."/>
            <person name="Guillou S."/>
            <person name="Cros-Aarteil S."/>
            <person name="Calhoun S."/>
            <person name="Haridas S."/>
            <person name="Kuo A."/>
            <person name="Mondo S."/>
            <person name="Pangilinan J."/>
            <person name="Riley R."/>
            <person name="LaButti K."/>
            <person name="Andreopoulos B."/>
            <person name="Lipzen A."/>
            <person name="Chen C."/>
            <person name="Yan M."/>
            <person name="Daum C."/>
            <person name="Ng V."/>
            <person name="Clum A."/>
            <person name="Steindorff A."/>
            <person name="Ohm R.A."/>
            <person name="Martin F."/>
            <person name="Silar P."/>
            <person name="Natvig D.O."/>
            <person name="Lalanne C."/>
            <person name="Gautier V."/>
            <person name="Ament-Velasquez S.L."/>
            <person name="Kruys A."/>
            <person name="Hutchinson M.I."/>
            <person name="Powell A.J."/>
            <person name="Barry K."/>
            <person name="Miller A.N."/>
            <person name="Grigoriev I.V."/>
            <person name="Debuchy R."/>
            <person name="Gladieux P."/>
            <person name="Hiltunen Thoren M."/>
            <person name="Johannesson H."/>
        </authorList>
    </citation>
    <scope>NUCLEOTIDE SEQUENCE</scope>
    <source>
        <strain evidence="3">CBS 538.74</strain>
    </source>
</reference>
<evidence type="ECO:0000256" key="1">
    <source>
        <dbReference type="SAM" id="SignalP"/>
    </source>
</evidence>
<reference evidence="3" key="2">
    <citation type="submission" date="2023-05" db="EMBL/GenBank/DDBJ databases">
        <authorList>
            <consortium name="Lawrence Berkeley National Laboratory"/>
            <person name="Steindorff A."/>
            <person name="Hensen N."/>
            <person name="Bonometti L."/>
            <person name="Westerberg I."/>
            <person name="Brannstrom I.O."/>
            <person name="Guillou S."/>
            <person name="Cros-Aarteil S."/>
            <person name="Calhoun S."/>
            <person name="Haridas S."/>
            <person name="Kuo A."/>
            <person name="Mondo S."/>
            <person name="Pangilinan J."/>
            <person name="Riley R."/>
            <person name="Labutti K."/>
            <person name="Andreopoulos B."/>
            <person name="Lipzen A."/>
            <person name="Chen C."/>
            <person name="Yanf M."/>
            <person name="Daum C."/>
            <person name="Ng V."/>
            <person name="Clum A."/>
            <person name="Ohm R."/>
            <person name="Martin F."/>
            <person name="Silar P."/>
            <person name="Natvig D."/>
            <person name="Lalanne C."/>
            <person name="Gautier V."/>
            <person name="Ament-Velasquez S.L."/>
            <person name="Kruys A."/>
            <person name="Hutchinson M.I."/>
            <person name="Powell A.J."/>
            <person name="Barry K."/>
            <person name="Miller A.N."/>
            <person name="Grigoriev I.V."/>
            <person name="Debuchy R."/>
            <person name="Gladieux P."/>
            <person name="Thoren M.H."/>
            <person name="Johannesson H."/>
        </authorList>
    </citation>
    <scope>NUCLEOTIDE SEQUENCE</scope>
    <source>
        <strain evidence="3">CBS 538.74</strain>
    </source>
</reference>
<evidence type="ECO:0000259" key="2">
    <source>
        <dbReference type="Pfam" id="PF26534"/>
    </source>
</evidence>
<gene>
    <name evidence="3" type="ORF">C8A00DRAFT_30245</name>
</gene>
<comment type="caution">
    <text evidence="3">The sequence shown here is derived from an EMBL/GenBank/DDBJ whole genome shotgun (WGS) entry which is preliminary data.</text>
</comment>
<accession>A0AAN6ZZV6</accession>
<feature type="domain" description="NTF2-like" evidence="2">
    <location>
        <begin position="32"/>
        <end position="93"/>
    </location>
</feature>
<protein>
    <recommendedName>
        <fullName evidence="2">NTF2-like domain-containing protein</fullName>
    </recommendedName>
</protein>
<evidence type="ECO:0000313" key="4">
    <source>
        <dbReference type="Proteomes" id="UP001302745"/>
    </source>
</evidence>
<feature type="chain" id="PRO_5042954133" description="NTF2-like domain-containing protein" evidence="1">
    <location>
        <begin position="18"/>
        <end position="94"/>
    </location>
</feature>
<dbReference type="InterPro" id="IPR058645">
    <property type="entry name" value="NTF2-like_dom_7"/>
</dbReference>
<name>A0AAN6ZZV6_9PEZI</name>
<organism evidence="3 4">
    <name type="scientific">Chaetomidium leptoderma</name>
    <dbReference type="NCBI Taxonomy" id="669021"/>
    <lineage>
        <taxon>Eukaryota</taxon>
        <taxon>Fungi</taxon>
        <taxon>Dikarya</taxon>
        <taxon>Ascomycota</taxon>
        <taxon>Pezizomycotina</taxon>
        <taxon>Sordariomycetes</taxon>
        <taxon>Sordariomycetidae</taxon>
        <taxon>Sordariales</taxon>
        <taxon>Chaetomiaceae</taxon>
        <taxon>Chaetomidium</taxon>
    </lineage>
</organism>
<proteinExistence type="predicted"/>
<sequence length="94" mass="10471">MRFSTFTATIFASSALALPSAGPLVAREDKACMTREEATEIVDIYKRLIANYQPEDCEKYCAAGFVDRSDSINTFIFKPLGEPTFATKEIFMEA</sequence>
<dbReference type="EMBL" id="MU856859">
    <property type="protein sequence ID" value="KAK4156922.1"/>
    <property type="molecule type" value="Genomic_DNA"/>
</dbReference>
<keyword evidence="1" id="KW-0732">Signal</keyword>
<dbReference type="AlphaFoldDB" id="A0AAN6ZZV6"/>
<dbReference type="Proteomes" id="UP001302745">
    <property type="component" value="Unassembled WGS sequence"/>
</dbReference>